<dbReference type="GO" id="GO:0036038">
    <property type="term" value="C:MKS complex"/>
    <property type="evidence" value="ECO:0007669"/>
    <property type="project" value="TreeGrafter"/>
</dbReference>
<feature type="compositionally biased region" description="Polar residues" evidence="6">
    <location>
        <begin position="127"/>
        <end position="136"/>
    </location>
</feature>
<accession>A0AAD4R7C6</accession>
<dbReference type="InterPro" id="IPR010796">
    <property type="entry name" value="C2_B9-type_dom"/>
</dbReference>
<sequence>MYRKLYLEYKNKNGSTIRRHLWIEDVDSSLSSTTHCLVAKLGRLGCFLLSVELSYVGTMAFGSLPSFEQFAAQHAPTHGGASRHATISRASSSDQLLSALGNEAISELHTSGKVIERRVIGWQESVSRKTGSTTWGRTELPVSQPEAEDTAPENTVPEDPPSINPVSSPRESAEDQGSTADEEQDAGLPNVDEFEPESVPMAASPVNEPKSTTQRIFTYTQSQMNALGRIYTTPYDGSGDVNYESPQIFRRRRVAPLGYDFENKVVSIALEMSSNAHDIAHKINMRFTLSIYRPSILKNPVLYNPAEEHTRRHATMPVSEQTMLIMAYFGSPQVTTYEPSDEYLLCQVTVVNDRVIRFLPDLGSHMIKTRHGNYSVTIRVVESEKPLEFDALADRLDESLRIPGSGKDDEKEQTDGHKYALFDLPEPHIHWIHYLIHIEEGINFPHDGLFVEYLVELPSNVEILEKERITGRSQICFTKSEGLDDVARFSFPIQLTLAYSTFRRQHGEVITWPRILLRVVSEDDWHRFYVDGYASIGLPIQPGHHNDVSVECWRVVNPFSHRATMQEMFLGQDVDLKFFELAGSRDGNNQWSKIYSKVGLCTETSGTVKLSIQCLHQNRQYIDRSVLRSLKYGSLMQKIGMSGSMHWRIVKVLNEFENARQKLLRLRTKKMPLMKTKPIDNLLAK</sequence>
<dbReference type="Proteomes" id="UP001201812">
    <property type="component" value="Unassembled WGS sequence"/>
</dbReference>
<feature type="compositionally biased region" description="Polar residues" evidence="6">
    <location>
        <begin position="164"/>
        <end position="179"/>
    </location>
</feature>
<gene>
    <name evidence="7" type="ORF">DdX_08581</name>
</gene>
<name>A0AAD4R7C6_9BILA</name>
<evidence type="ECO:0000256" key="3">
    <source>
        <dbReference type="ARBA" id="ARBA00022794"/>
    </source>
</evidence>
<evidence type="ECO:0000256" key="2">
    <source>
        <dbReference type="ARBA" id="ARBA00022490"/>
    </source>
</evidence>
<comment type="subcellular location">
    <subcellularLocation>
        <location evidence="1">Cytoplasm</location>
        <location evidence="1">Cytoskeleton</location>
        <location evidence="1">Cilium basal body</location>
    </subcellularLocation>
</comment>
<evidence type="ECO:0000256" key="4">
    <source>
        <dbReference type="ARBA" id="ARBA00023212"/>
    </source>
</evidence>
<keyword evidence="5" id="KW-0966">Cell projection</keyword>
<dbReference type="EMBL" id="JAKKPZ010000013">
    <property type="protein sequence ID" value="KAI1714486.1"/>
    <property type="molecule type" value="Genomic_DNA"/>
</dbReference>
<protein>
    <submittedName>
        <fullName evidence="7">Ciliary basal body-associated, b9 protein domain-containing protein</fullName>
    </submittedName>
</protein>
<dbReference type="PANTHER" id="PTHR12968">
    <property type="entry name" value="B9 DOMAIN-CONTAINING"/>
    <property type="match status" value="1"/>
</dbReference>
<organism evidence="7 8">
    <name type="scientific">Ditylenchus destructor</name>
    <dbReference type="NCBI Taxonomy" id="166010"/>
    <lineage>
        <taxon>Eukaryota</taxon>
        <taxon>Metazoa</taxon>
        <taxon>Ecdysozoa</taxon>
        <taxon>Nematoda</taxon>
        <taxon>Chromadorea</taxon>
        <taxon>Rhabditida</taxon>
        <taxon>Tylenchina</taxon>
        <taxon>Tylenchomorpha</taxon>
        <taxon>Sphaerularioidea</taxon>
        <taxon>Anguinidae</taxon>
        <taxon>Anguininae</taxon>
        <taxon>Ditylenchus</taxon>
    </lineage>
</organism>
<keyword evidence="3" id="KW-0970">Cilium biogenesis/degradation</keyword>
<keyword evidence="8" id="KW-1185">Reference proteome</keyword>
<keyword evidence="2" id="KW-0963">Cytoplasm</keyword>
<feature type="region of interest" description="Disordered" evidence="6">
    <location>
        <begin position="127"/>
        <end position="195"/>
    </location>
</feature>
<proteinExistence type="predicted"/>
<evidence type="ECO:0000313" key="7">
    <source>
        <dbReference type="EMBL" id="KAI1714486.1"/>
    </source>
</evidence>
<evidence type="ECO:0000256" key="1">
    <source>
        <dbReference type="ARBA" id="ARBA00004120"/>
    </source>
</evidence>
<evidence type="ECO:0000256" key="6">
    <source>
        <dbReference type="SAM" id="MobiDB-lite"/>
    </source>
</evidence>
<evidence type="ECO:0000256" key="5">
    <source>
        <dbReference type="ARBA" id="ARBA00023273"/>
    </source>
</evidence>
<dbReference type="AlphaFoldDB" id="A0AAD4R7C6"/>
<evidence type="ECO:0000313" key="8">
    <source>
        <dbReference type="Proteomes" id="UP001201812"/>
    </source>
</evidence>
<keyword evidence="4" id="KW-0206">Cytoskeleton</keyword>
<dbReference type="PANTHER" id="PTHR12968:SF4">
    <property type="entry name" value="TECTONIC-LIKE COMPLEX MEMBER MKS1"/>
    <property type="match status" value="1"/>
</dbReference>
<dbReference type="PROSITE" id="PS51381">
    <property type="entry name" value="C2_B9"/>
    <property type="match status" value="1"/>
</dbReference>
<comment type="caution">
    <text evidence="7">The sequence shown here is derived from an EMBL/GenBank/DDBJ whole genome shotgun (WGS) entry which is preliminary data.</text>
</comment>
<reference evidence="7" key="1">
    <citation type="submission" date="2022-01" db="EMBL/GenBank/DDBJ databases">
        <title>Genome Sequence Resource for Two Populations of Ditylenchus destructor, the Migratory Endoparasitic Phytonematode.</title>
        <authorList>
            <person name="Zhang H."/>
            <person name="Lin R."/>
            <person name="Xie B."/>
        </authorList>
    </citation>
    <scope>NUCLEOTIDE SEQUENCE</scope>
    <source>
        <strain evidence="7">BazhouSP</strain>
    </source>
</reference>
<dbReference type="GO" id="GO:0060271">
    <property type="term" value="P:cilium assembly"/>
    <property type="evidence" value="ECO:0007669"/>
    <property type="project" value="TreeGrafter"/>
</dbReference>
<dbReference type="Pfam" id="PF07162">
    <property type="entry name" value="B9-C2"/>
    <property type="match status" value="1"/>
</dbReference>